<evidence type="ECO:0000313" key="1">
    <source>
        <dbReference type="EMBL" id="MEQ2214078.1"/>
    </source>
</evidence>
<sequence length="105" mass="12373">MQRPARLVCKEKKSVTFWCTSLSSTRFCVSPYRRLLLPSVGLTRCVAVHCQRYGGYIKVDVYLDKKGERCYIKSYSWTKVNKNGALQCREEPWGRERENGRYINR</sequence>
<dbReference type="EMBL" id="JAHRIN010067222">
    <property type="protein sequence ID" value="MEQ2214078.1"/>
    <property type="molecule type" value="Genomic_DNA"/>
</dbReference>
<dbReference type="Proteomes" id="UP001434883">
    <property type="component" value="Unassembled WGS sequence"/>
</dbReference>
<proteinExistence type="predicted"/>
<comment type="caution">
    <text evidence="1">The sequence shown here is derived from an EMBL/GenBank/DDBJ whole genome shotgun (WGS) entry which is preliminary data.</text>
</comment>
<accession>A0ABV0S2T2</accession>
<name>A0ABV0S2T2_9TELE</name>
<gene>
    <name evidence="1" type="ORF">XENOCAPTIV_007093</name>
</gene>
<organism evidence="1 2">
    <name type="scientific">Xenoophorus captivus</name>
    <dbReference type="NCBI Taxonomy" id="1517983"/>
    <lineage>
        <taxon>Eukaryota</taxon>
        <taxon>Metazoa</taxon>
        <taxon>Chordata</taxon>
        <taxon>Craniata</taxon>
        <taxon>Vertebrata</taxon>
        <taxon>Euteleostomi</taxon>
        <taxon>Actinopterygii</taxon>
        <taxon>Neopterygii</taxon>
        <taxon>Teleostei</taxon>
        <taxon>Neoteleostei</taxon>
        <taxon>Acanthomorphata</taxon>
        <taxon>Ovalentaria</taxon>
        <taxon>Atherinomorphae</taxon>
        <taxon>Cyprinodontiformes</taxon>
        <taxon>Goodeidae</taxon>
        <taxon>Xenoophorus</taxon>
    </lineage>
</organism>
<keyword evidence="2" id="KW-1185">Reference proteome</keyword>
<protein>
    <submittedName>
        <fullName evidence="1">Uncharacterized protein</fullName>
    </submittedName>
</protein>
<evidence type="ECO:0000313" key="2">
    <source>
        <dbReference type="Proteomes" id="UP001434883"/>
    </source>
</evidence>
<reference evidence="1 2" key="1">
    <citation type="submission" date="2021-06" db="EMBL/GenBank/DDBJ databases">
        <authorList>
            <person name="Palmer J.M."/>
        </authorList>
    </citation>
    <scope>NUCLEOTIDE SEQUENCE [LARGE SCALE GENOMIC DNA]</scope>
    <source>
        <strain evidence="1 2">XC_2019</strain>
        <tissue evidence="1">Muscle</tissue>
    </source>
</reference>